<gene>
    <name evidence="2" type="ORF">EOE66_18120</name>
</gene>
<reference evidence="2 3" key="1">
    <citation type="submission" date="2019-01" db="EMBL/GenBank/DDBJ databases">
        <authorList>
            <person name="Chen W.-M."/>
        </authorList>
    </citation>
    <scope>NUCLEOTIDE SEQUENCE [LARGE SCALE GENOMIC DNA]</scope>
    <source>
        <strain evidence="2 3">KYPY4</strain>
    </source>
</reference>
<dbReference type="PANTHER" id="PTHR43737:SF1">
    <property type="entry name" value="DUF1501 DOMAIN-CONTAINING PROTEIN"/>
    <property type="match status" value="1"/>
</dbReference>
<evidence type="ECO:0000313" key="3">
    <source>
        <dbReference type="Proteomes" id="UP000285575"/>
    </source>
</evidence>
<feature type="signal peptide" evidence="1">
    <location>
        <begin position="1"/>
        <end position="28"/>
    </location>
</feature>
<name>A0A437RCU7_9BURK</name>
<evidence type="ECO:0000256" key="1">
    <source>
        <dbReference type="SAM" id="SignalP"/>
    </source>
</evidence>
<dbReference type="InterPro" id="IPR006311">
    <property type="entry name" value="TAT_signal"/>
</dbReference>
<dbReference type="PANTHER" id="PTHR43737">
    <property type="entry name" value="BLL7424 PROTEIN"/>
    <property type="match status" value="1"/>
</dbReference>
<organism evidence="2 3">
    <name type="scientific">Rubrivivax rivuli</name>
    <dbReference type="NCBI Taxonomy" id="1862385"/>
    <lineage>
        <taxon>Bacteria</taxon>
        <taxon>Pseudomonadati</taxon>
        <taxon>Pseudomonadota</taxon>
        <taxon>Betaproteobacteria</taxon>
        <taxon>Burkholderiales</taxon>
        <taxon>Sphaerotilaceae</taxon>
        <taxon>Rubrivivax</taxon>
    </lineage>
</organism>
<proteinExistence type="predicted"/>
<dbReference type="PROSITE" id="PS51318">
    <property type="entry name" value="TAT"/>
    <property type="match status" value="1"/>
</dbReference>
<dbReference type="RefSeq" id="WP_128230123.1">
    <property type="nucleotide sequence ID" value="NZ_SACR01000005.1"/>
</dbReference>
<accession>A0A437RCU7</accession>
<dbReference type="Proteomes" id="UP000285575">
    <property type="component" value="Unassembled WGS sequence"/>
</dbReference>
<keyword evidence="3" id="KW-1185">Reference proteome</keyword>
<dbReference type="InterPro" id="IPR010869">
    <property type="entry name" value="DUF1501"/>
</dbReference>
<dbReference type="Pfam" id="PF07394">
    <property type="entry name" value="DUF1501"/>
    <property type="match status" value="1"/>
</dbReference>
<sequence>MNHPLHRRHLLGAALAASLAPFTRLSVAAPAVAAADANRFVFVILRGGMDGLTAVPAIGDPAFAEARGALAQFAGEPLRLDDTFALNPLLPQLHTMYGQGEALVLHGVGLPYRERSHFDAQQVLESGGSRPYELNTGWIGRALPGTPLRAVALETAVPLVLRGPADVDTWAPSALPEPSADLVTRLESLYRGDPALAQALARAKGLREMPGMAANPAAMAGTPAPGFNAARAGSVALARKAAEFLQRGSQVAVLELGGWDSHINQAQPQGALSNNLRVLDALLAALREGLQPGGAWARTAVLVATEFGREIAPNGTMGTDHGSGGAAFLLGGAVRGGRVLADWPGVAKAQRFEGRDLRITTDLRAVMRSLLADHLQVARRRLDGEVLPGSAGLPALALLRA</sequence>
<feature type="chain" id="PRO_5019533478" evidence="1">
    <location>
        <begin position="29"/>
        <end position="401"/>
    </location>
</feature>
<dbReference type="AlphaFoldDB" id="A0A437RCU7"/>
<evidence type="ECO:0000313" key="2">
    <source>
        <dbReference type="EMBL" id="RVU44578.1"/>
    </source>
</evidence>
<dbReference type="EMBL" id="SACR01000005">
    <property type="protein sequence ID" value="RVU44578.1"/>
    <property type="molecule type" value="Genomic_DNA"/>
</dbReference>
<comment type="caution">
    <text evidence="2">The sequence shown here is derived from an EMBL/GenBank/DDBJ whole genome shotgun (WGS) entry which is preliminary data.</text>
</comment>
<dbReference type="OrthoDB" id="9779968at2"/>
<keyword evidence="1" id="KW-0732">Signal</keyword>
<protein>
    <submittedName>
        <fullName evidence="2">DUF1501 domain-containing protein</fullName>
    </submittedName>
</protein>